<evidence type="ECO:0000256" key="2">
    <source>
        <dbReference type="ARBA" id="ARBA00022801"/>
    </source>
</evidence>
<comment type="catalytic activity">
    <reaction evidence="5">
        <text>ATP + H2O = ADP + phosphate + H(+)</text>
        <dbReference type="Rhea" id="RHEA:13065"/>
        <dbReference type="ChEBI" id="CHEBI:15377"/>
        <dbReference type="ChEBI" id="CHEBI:15378"/>
        <dbReference type="ChEBI" id="CHEBI:30616"/>
        <dbReference type="ChEBI" id="CHEBI:43474"/>
        <dbReference type="ChEBI" id="CHEBI:456216"/>
        <dbReference type="EC" id="3.6.4.13"/>
    </reaction>
</comment>
<evidence type="ECO:0000313" key="10">
    <source>
        <dbReference type="Proteomes" id="UP000606974"/>
    </source>
</evidence>
<dbReference type="Proteomes" id="UP000606974">
    <property type="component" value="Unassembled WGS sequence"/>
</dbReference>
<reference evidence="9" key="1">
    <citation type="submission" date="2020-02" db="EMBL/GenBank/DDBJ databases">
        <authorList>
            <person name="Palmer J.M."/>
        </authorList>
    </citation>
    <scope>NUCLEOTIDE SEQUENCE</scope>
    <source>
        <strain evidence="9">EPUS1.4</strain>
        <tissue evidence="9">Thallus</tissue>
    </source>
</reference>
<accession>A0A8H7AUT4</accession>
<feature type="compositionally biased region" description="Gly residues" evidence="6">
    <location>
        <begin position="525"/>
        <end position="539"/>
    </location>
</feature>
<evidence type="ECO:0000256" key="5">
    <source>
        <dbReference type="RuleBase" id="RU365068"/>
    </source>
</evidence>
<dbReference type="EMBL" id="JAACFV010000006">
    <property type="protein sequence ID" value="KAF7513337.1"/>
    <property type="molecule type" value="Genomic_DNA"/>
</dbReference>
<name>A0A8H7AUT4_9EURO</name>
<organism evidence="9 10">
    <name type="scientific">Endocarpon pusillum</name>
    <dbReference type="NCBI Taxonomy" id="364733"/>
    <lineage>
        <taxon>Eukaryota</taxon>
        <taxon>Fungi</taxon>
        <taxon>Dikarya</taxon>
        <taxon>Ascomycota</taxon>
        <taxon>Pezizomycotina</taxon>
        <taxon>Eurotiomycetes</taxon>
        <taxon>Chaetothyriomycetidae</taxon>
        <taxon>Verrucariales</taxon>
        <taxon>Verrucariaceae</taxon>
        <taxon>Endocarpon</taxon>
    </lineage>
</organism>
<keyword evidence="2 5" id="KW-0378">Hydrolase</keyword>
<dbReference type="GO" id="GO:0003723">
    <property type="term" value="F:RNA binding"/>
    <property type="evidence" value="ECO:0007669"/>
    <property type="project" value="UniProtKB-UniRule"/>
</dbReference>
<dbReference type="InterPro" id="IPR001650">
    <property type="entry name" value="Helicase_C-like"/>
</dbReference>
<dbReference type="SUPFAM" id="SSF52540">
    <property type="entry name" value="P-loop containing nucleoside triphosphate hydrolases"/>
    <property type="match status" value="1"/>
</dbReference>
<evidence type="ECO:0000256" key="1">
    <source>
        <dbReference type="ARBA" id="ARBA00022741"/>
    </source>
</evidence>
<gene>
    <name evidence="9" type="ORF">GJ744_009758</name>
</gene>
<dbReference type="GO" id="GO:0005524">
    <property type="term" value="F:ATP binding"/>
    <property type="evidence" value="ECO:0007669"/>
    <property type="project" value="UniProtKB-UniRule"/>
</dbReference>
<proteinExistence type="inferred from homology"/>
<dbReference type="InterPro" id="IPR027417">
    <property type="entry name" value="P-loop_NTPase"/>
</dbReference>
<dbReference type="SMART" id="SM00490">
    <property type="entry name" value="HELICc"/>
    <property type="match status" value="1"/>
</dbReference>
<dbReference type="CDD" id="cd18787">
    <property type="entry name" value="SF2_C_DEAD"/>
    <property type="match status" value="1"/>
</dbReference>
<evidence type="ECO:0000256" key="6">
    <source>
        <dbReference type="SAM" id="MobiDB-lite"/>
    </source>
</evidence>
<keyword evidence="3 5" id="KW-0067">ATP-binding</keyword>
<dbReference type="SMART" id="SM00487">
    <property type="entry name" value="DEXDc"/>
    <property type="match status" value="1"/>
</dbReference>
<sequence>MQAVYSTSSLKQANPTPFKSLTGKLDPGILKALDAMQYEYMTPVQEKVLNSLPSLRTDCLVQAKTGTGKTTAFLLPALQSLVTSDSVPEGQVVILILSPTRELAMQIAKECDQITAHLHKRIECHTAFGGSARATALSSFMNGSPSVLVATPGRLKDYLSETSTRAKFKNLRTVILDEADTMLKQGFLEDVKHILRLLPPKRSGWQGMCFSATVPDKIKDVLEVVLMPNYATVSTIDKSEPPTHTRVPQYHVVIPTVKDTFTALLSLVEHERQEGNANPKIIVFGTTANLVALYAEFFRRSSSLRVYELQSRLSQPRRTRTTQEFKEATSGIMFATDVIGRGMDFPNVTSVIQVGLPMNGEQYVHRVGRTARVDKDGRAVILLTHAESFFLRLNQNLPIRPYVHKIDTKDNAAATEAMATIDEKSKQKAYSAYLGYMKGFMNKLQLKPEGLVAMANELAIKALHCPGVPPMEKKTIGKMGLRGVQGINYGTLSDDESPAKRMKPSLEQRQTFNSAPRGGRAARGRGAGGGGRGGMKNIA</sequence>
<protein>
    <recommendedName>
        <fullName evidence="5">ATP-dependent RNA helicase</fullName>
        <ecNumber evidence="5">3.6.4.13</ecNumber>
    </recommendedName>
</protein>
<dbReference type="InterPro" id="IPR011545">
    <property type="entry name" value="DEAD/DEAH_box_helicase_dom"/>
</dbReference>
<dbReference type="InterPro" id="IPR014001">
    <property type="entry name" value="Helicase_ATP-bd"/>
</dbReference>
<dbReference type="PANTHER" id="PTHR24031">
    <property type="entry name" value="RNA HELICASE"/>
    <property type="match status" value="1"/>
</dbReference>
<evidence type="ECO:0000313" key="9">
    <source>
        <dbReference type="EMBL" id="KAF7513337.1"/>
    </source>
</evidence>
<comment type="domain">
    <text evidence="5">The Q motif is unique to and characteristic of the DEAD box family of RNA helicases and controls ATP binding and hydrolysis.</text>
</comment>
<dbReference type="EC" id="3.6.4.13" evidence="5"/>
<dbReference type="OrthoDB" id="193716at2759"/>
<evidence type="ECO:0000256" key="3">
    <source>
        <dbReference type="ARBA" id="ARBA00022840"/>
    </source>
</evidence>
<dbReference type="GO" id="GO:0003724">
    <property type="term" value="F:RNA helicase activity"/>
    <property type="evidence" value="ECO:0007669"/>
    <property type="project" value="UniProtKB-EC"/>
</dbReference>
<dbReference type="AlphaFoldDB" id="A0A8H7AUT4"/>
<comment type="caution">
    <text evidence="9">The sequence shown here is derived from an EMBL/GenBank/DDBJ whole genome shotgun (WGS) entry which is preliminary data.</text>
</comment>
<feature type="domain" description="Helicase C-terminal" evidence="8">
    <location>
        <begin position="260"/>
        <end position="414"/>
    </location>
</feature>
<dbReference type="Pfam" id="PF00271">
    <property type="entry name" value="Helicase_C"/>
    <property type="match status" value="1"/>
</dbReference>
<feature type="domain" description="Helicase ATP-binding" evidence="7">
    <location>
        <begin position="50"/>
        <end position="232"/>
    </location>
</feature>
<dbReference type="PROSITE" id="PS51192">
    <property type="entry name" value="HELICASE_ATP_BIND_1"/>
    <property type="match status" value="1"/>
</dbReference>
<feature type="region of interest" description="Disordered" evidence="6">
    <location>
        <begin position="490"/>
        <end position="539"/>
    </location>
</feature>
<keyword evidence="10" id="KW-1185">Reference proteome</keyword>
<evidence type="ECO:0000256" key="4">
    <source>
        <dbReference type="ARBA" id="ARBA00022884"/>
    </source>
</evidence>
<evidence type="ECO:0000259" key="7">
    <source>
        <dbReference type="PROSITE" id="PS51192"/>
    </source>
</evidence>
<dbReference type="Pfam" id="PF00270">
    <property type="entry name" value="DEAD"/>
    <property type="match status" value="1"/>
</dbReference>
<keyword evidence="1 5" id="KW-0547">Nucleotide-binding</keyword>
<keyword evidence="5" id="KW-0347">Helicase</keyword>
<comment type="function">
    <text evidence="5">RNA helicase.</text>
</comment>
<dbReference type="PROSITE" id="PS51194">
    <property type="entry name" value="HELICASE_CTER"/>
    <property type="match status" value="1"/>
</dbReference>
<evidence type="ECO:0000259" key="8">
    <source>
        <dbReference type="PROSITE" id="PS51194"/>
    </source>
</evidence>
<dbReference type="Gene3D" id="3.40.50.300">
    <property type="entry name" value="P-loop containing nucleotide triphosphate hydrolases"/>
    <property type="match status" value="2"/>
</dbReference>
<dbReference type="GO" id="GO:0016787">
    <property type="term" value="F:hydrolase activity"/>
    <property type="evidence" value="ECO:0007669"/>
    <property type="project" value="UniProtKB-KW"/>
</dbReference>
<comment type="similarity">
    <text evidence="5">Belongs to the DEAD box helicase family.</text>
</comment>
<keyword evidence="4 5" id="KW-0694">RNA-binding</keyword>